<evidence type="ECO:0000259" key="2">
    <source>
        <dbReference type="Pfam" id="PF00109"/>
    </source>
</evidence>
<evidence type="ECO:0000256" key="1">
    <source>
        <dbReference type="ARBA" id="ARBA00022679"/>
    </source>
</evidence>
<name>A0A1V4AVL3_9BACT</name>
<dbReference type="EMBL" id="AYTS01000042">
    <property type="protein sequence ID" value="OOP57164.1"/>
    <property type="molecule type" value="Genomic_DNA"/>
</dbReference>
<dbReference type="GO" id="GO:0006633">
    <property type="term" value="P:fatty acid biosynthetic process"/>
    <property type="evidence" value="ECO:0007669"/>
    <property type="project" value="TreeGrafter"/>
</dbReference>
<evidence type="ECO:0000313" key="3">
    <source>
        <dbReference type="EMBL" id="OOP57164.1"/>
    </source>
</evidence>
<dbReference type="PANTHER" id="PTHR11712:SF336">
    <property type="entry name" value="3-OXOACYL-[ACYL-CARRIER-PROTEIN] SYNTHASE, MITOCHONDRIAL"/>
    <property type="match status" value="1"/>
</dbReference>
<protein>
    <recommendedName>
        <fullName evidence="2">Beta-ketoacyl synthase-like N-terminal domain-containing protein</fullName>
    </recommendedName>
</protein>
<dbReference type="InterPro" id="IPR016039">
    <property type="entry name" value="Thiolase-like"/>
</dbReference>
<keyword evidence="1" id="KW-0808">Transferase</keyword>
<dbReference type="AlphaFoldDB" id="A0A1V4AVL3"/>
<dbReference type="Pfam" id="PF00109">
    <property type="entry name" value="ketoacyl-synt"/>
    <property type="match status" value="1"/>
</dbReference>
<dbReference type="STRING" id="1004156.AYP45_05110"/>
<reference evidence="3 4" key="1">
    <citation type="journal article" date="2017" name="Water Res.">
        <title>Discovery and metagenomic analysis of an anammox bacterial enrichment related to Candidatus "Brocadia caroliniensis" in a full-scale glycerol-fed nitritation-denitritation separate centrate treatment process.</title>
        <authorList>
            <person name="Park H."/>
            <person name="Brotto A.C."/>
            <person name="van Loosdrecht M.C."/>
            <person name="Chandran K."/>
        </authorList>
    </citation>
    <scope>NUCLEOTIDE SEQUENCE [LARGE SCALE GENOMIC DNA]</scope>
    <source>
        <strain evidence="3">26THWARD</strain>
    </source>
</reference>
<gene>
    <name evidence="3" type="ORF">AYP45_05110</name>
</gene>
<sequence>MEKLVLTGVGMVTPLGIGREQFWNNVVNGSSGIKRLTKFPTTHETYCGEISNFHFDVSISNNRFRRAAEISKYTLAAVNLAISDAGMKTLDDGDTALVAGITHGALNYAQAFHKSLVMEGVDDISPIHFSDSVLNAPAGNASIGFGIKGQVHTLVGGATTALKAVMLASQMLRSGVVSKSVVVSSDELNELSYYCYSRLGIDTLSEGSGALLIEKEEKTTGKTPYCYLSGMASQCNPSNLNTALYEVINQCLEKADIRPKGIDLVMTDFCVPAKLGTNDIPAGCIIPLSGNAFSLTTMLHIIVSALAMKNGTIPRAIIKNDVSLPDYLQNVLICSTEEDGIASAMILSKYL</sequence>
<dbReference type="InterPro" id="IPR000794">
    <property type="entry name" value="Beta-ketoacyl_synthase"/>
</dbReference>
<comment type="caution">
    <text evidence="3">The sequence shown here is derived from an EMBL/GenBank/DDBJ whole genome shotgun (WGS) entry which is preliminary data.</text>
</comment>
<accession>A0A1V4AVL3</accession>
<dbReference type="Proteomes" id="UP000189681">
    <property type="component" value="Unassembled WGS sequence"/>
</dbReference>
<feature type="domain" description="Beta-ketoacyl synthase-like N-terminal" evidence="2">
    <location>
        <begin position="2"/>
        <end position="201"/>
    </location>
</feature>
<evidence type="ECO:0000313" key="4">
    <source>
        <dbReference type="Proteomes" id="UP000189681"/>
    </source>
</evidence>
<organism evidence="3 4">
    <name type="scientific">Candidatus Brocadia carolinensis</name>
    <dbReference type="NCBI Taxonomy" id="1004156"/>
    <lineage>
        <taxon>Bacteria</taxon>
        <taxon>Pseudomonadati</taxon>
        <taxon>Planctomycetota</taxon>
        <taxon>Candidatus Brocadiia</taxon>
        <taxon>Candidatus Brocadiales</taxon>
        <taxon>Candidatus Brocadiaceae</taxon>
        <taxon>Candidatus Brocadia</taxon>
    </lineage>
</organism>
<dbReference type="GO" id="GO:0004315">
    <property type="term" value="F:3-oxoacyl-[acyl-carrier-protein] synthase activity"/>
    <property type="evidence" value="ECO:0007669"/>
    <property type="project" value="TreeGrafter"/>
</dbReference>
<proteinExistence type="predicted"/>
<dbReference type="InterPro" id="IPR014030">
    <property type="entry name" value="Ketoacyl_synth_N"/>
</dbReference>
<dbReference type="Gene3D" id="3.40.47.10">
    <property type="match status" value="1"/>
</dbReference>
<dbReference type="PANTHER" id="PTHR11712">
    <property type="entry name" value="POLYKETIDE SYNTHASE-RELATED"/>
    <property type="match status" value="1"/>
</dbReference>
<dbReference type="SUPFAM" id="SSF53901">
    <property type="entry name" value="Thiolase-like"/>
    <property type="match status" value="2"/>
</dbReference>